<evidence type="ECO:0008006" key="13">
    <source>
        <dbReference type="Google" id="ProtNLM"/>
    </source>
</evidence>
<dbReference type="GO" id="GO:0000166">
    <property type="term" value="F:nucleotide binding"/>
    <property type="evidence" value="ECO:0007669"/>
    <property type="project" value="UniProtKB-KW"/>
</dbReference>
<feature type="region of interest" description="Disordered" evidence="7">
    <location>
        <begin position="966"/>
        <end position="1003"/>
    </location>
</feature>
<sequence>MDLRSGIPTSNEDAGDAANGEAVLNGSRARAGTILSNIKAEDTPPAWKNIPVCTEGLMFGRSLRSAGNMDLLMDVNRPQSAHALGQLAGALGESKEHPVAAPLAMLAKSESQTISQSQIMVDSKEGGTNPTTIHHSPSMDLCAGSTAADTTSGTAAGTASGTAAAGAFNLSSGQGSPLGPATSLTSSWVDTETLWTAVQRNGQELQRRQRIAEELRPSRASCVRDVGVVATRRVDAAWRRFGQRVRTQLVVMARVAVKDPYTVVVPLILLMCLLGFGLWGVMSISSAISAGRRQEVLNSAVDFSASLTSHIAATVAPASTVKTLIELDPDWRSINDTFFEVAPKLFRKGKQQTEAILTIVLAPQGIVSAIVPSDLPAWQQVYGLDLLKNLSWRADALKTVALHQEGMVMTGPTRLRAGMMGIVTRYAVFIDGAGPNETFGFPGSAYDCAPCYEEATATTPSSRFWGFAQLNVDWEILIRNTTRMYDLCDFNGLTFNMTYIDPVTHVNRSIASCGDLDPNPVIVEINTMHNRWVLAMSDARGWTPNWLPWVLAVVVVMSVWLAAAMAVILINRREHMWLLQAMLPKKVIATLRRGEEYAEAFECVTVLFSDIVSYTTIASGMEPIKVVRLLNEMYSAFDALVDQYECFKVETIGDAFMAVCGTQGEDAVSAAVRIARLAQAMVERTRVLVSADGQKIQIRIGIHSGPVVGAVVGFKMPHFCLCGDTVNTASRVETTSLPMCIQVSESTAALLAASRAGFQLRPRGPVEMKGKGALYTHWLLQQQQQQQLASSNAGGGAVTLKLDRGPERRLGSPIRRVTAGTAGEPEEHAAAPTAAAATGATTPAAAPTNAAASAASLPAPRSSVGCCDLDVAGGGGGAAARGTLTTAASSSGASAAAAVAASAAAGATGAAVEMGRLSGVSSTTSWPTSRAAASAAAAAVGGGGGELPDSLTTAGGSGSAPWCSGSVATASHSGGGRSRVASGAGTGASSGGVGAAAGRGRGGGRVVSAAWRLLRRGGDAPAVEERALSYAASSGGGSSGIPHHGENCSAAAAAFAASAASTPNEVPVNPFATLTPAASDACGSVASAAFAGSAAASTASATAAAAASGVSAGYGAGLHYPVSAPAVLPLLNTPTHIYNTSGCSGKSSNRKGRDGSVDLRLFQLPPTNSRK</sequence>
<keyword evidence="6" id="KW-0456">Lyase</keyword>
<comment type="caution">
    <text evidence="11">The sequence shown here is derived from an EMBL/GenBank/DDBJ whole genome shotgun (WGS) entry which is preliminary data.</text>
</comment>
<dbReference type="GO" id="GO:0035556">
    <property type="term" value="P:intracellular signal transduction"/>
    <property type="evidence" value="ECO:0007669"/>
    <property type="project" value="InterPro"/>
</dbReference>
<dbReference type="GO" id="GO:0004383">
    <property type="term" value="F:guanylate cyclase activity"/>
    <property type="evidence" value="ECO:0007669"/>
    <property type="project" value="TreeGrafter"/>
</dbReference>
<evidence type="ECO:0000259" key="10">
    <source>
        <dbReference type="PROSITE" id="PS50839"/>
    </source>
</evidence>
<dbReference type="SUPFAM" id="SSF55073">
    <property type="entry name" value="Nucleotide cyclase"/>
    <property type="match status" value="1"/>
</dbReference>
<dbReference type="PANTHER" id="PTHR11920:SF335">
    <property type="entry name" value="GUANYLATE CYCLASE"/>
    <property type="match status" value="1"/>
</dbReference>
<evidence type="ECO:0000256" key="6">
    <source>
        <dbReference type="ARBA" id="ARBA00023239"/>
    </source>
</evidence>
<feature type="domain" description="Guanylate cyclase" evidence="9">
    <location>
        <begin position="605"/>
        <end position="733"/>
    </location>
</feature>
<feature type="region of interest" description="Disordered" evidence="7">
    <location>
        <begin position="790"/>
        <end position="842"/>
    </location>
</feature>
<organism evidence="11 12">
    <name type="scientific">Astrephomene gubernaculifera</name>
    <dbReference type="NCBI Taxonomy" id="47775"/>
    <lineage>
        <taxon>Eukaryota</taxon>
        <taxon>Viridiplantae</taxon>
        <taxon>Chlorophyta</taxon>
        <taxon>core chlorophytes</taxon>
        <taxon>Chlorophyceae</taxon>
        <taxon>CS clade</taxon>
        <taxon>Chlamydomonadales</taxon>
        <taxon>Astrephomenaceae</taxon>
        <taxon>Astrephomene</taxon>
    </lineage>
</organism>
<dbReference type="GO" id="GO:0004016">
    <property type="term" value="F:adenylate cyclase activity"/>
    <property type="evidence" value="ECO:0007669"/>
    <property type="project" value="TreeGrafter"/>
</dbReference>
<evidence type="ECO:0000256" key="4">
    <source>
        <dbReference type="ARBA" id="ARBA00022989"/>
    </source>
</evidence>
<feature type="region of interest" description="Disordered" evidence="7">
    <location>
        <begin position="1"/>
        <end position="21"/>
    </location>
</feature>
<evidence type="ECO:0000256" key="2">
    <source>
        <dbReference type="ARBA" id="ARBA00022692"/>
    </source>
</evidence>
<dbReference type="Proteomes" id="UP001054857">
    <property type="component" value="Unassembled WGS sequence"/>
</dbReference>
<evidence type="ECO:0000259" key="9">
    <source>
        <dbReference type="PROSITE" id="PS50125"/>
    </source>
</evidence>
<comment type="subcellular location">
    <subcellularLocation>
        <location evidence="1">Membrane</location>
    </subcellularLocation>
</comment>
<evidence type="ECO:0000256" key="3">
    <source>
        <dbReference type="ARBA" id="ARBA00022741"/>
    </source>
</evidence>
<reference evidence="11 12" key="1">
    <citation type="journal article" date="2021" name="Sci. Rep.">
        <title>Genome sequencing of the multicellular alga Astrephomene provides insights into convergent evolution of germ-soma differentiation.</title>
        <authorList>
            <person name="Yamashita S."/>
            <person name="Yamamoto K."/>
            <person name="Matsuzaki R."/>
            <person name="Suzuki S."/>
            <person name="Yamaguchi H."/>
            <person name="Hirooka S."/>
            <person name="Minakuchi Y."/>
            <person name="Miyagishima S."/>
            <person name="Kawachi M."/>
            <person name="Toyoda A."/>
            <person name="Nozaki H."/>
        </authorList>
    </citation>
    <scope>NUCLEOTIDE SEQUENCE [LARGE SCALE GENOMIC DNA]</scope>
    <source>
        <strain evidence="11 12">NIES-4017</strain>
    </source>
</reference>
<dbReference type="GO" id="GO:0007168">
    <property type="term" value="P:receptor guanylyl cyclase signaling pathway"/>
    <property type="evidence" value="ECO:0007669"/>
    <property type="project" value="TreeGrafter"/>
</dbReference>
<keyword evidence="5 8" id="KW-0472">Membrane</keyword>
<dbReference type="EMBL" id="BMAR01000010">
    <property type="protein sequence ID" value="GFR45757.1"/>
    <property type="molecule type" value="Genomic_DNA"/>
</dbReference>
<feature type="compositionally biased region" description="Low complexity" evidence="7">
    <location>
        <begin position="830"/>
        <end position="842"/>
    </location>
</feature>
<gene>
    <name evidence="11" type="ORF">Agub_g7172</name>
</gene>
<feature type="transmembrane region" description="Helical" evidence="8">
    <location>
        <begin position="261"/>
        <end position="282"/>
    </location>
</feature>
<evidence type="ECO:0000256" key="8">
    <source>
        <dbReference type="SAM" id="Phobius"/>
    </source>
</evidence>
<dbReference type="InterPro" id="IPR006189">
    <property type="entry name" value="CHASE_dom"/>
</dbReference>
<protein>
    <recommendedName>
        <fullName evidence="13">Guanylate cyclase domain-containing protein</fullName>
    </recommendedName>
</protein>
<dbReference type="FunFam" id="3.30.70.1230:FF:000030">
    <property type="entry name" value="Si:ch211-215j19.12"/>
    <property type="match status" value="1"/>
</dbReference>
<dbReference type="GO" id="GO:0005886">
    <property type="term" value="C:plasma membrane"/>
    <property type="evidence" value="ECO:0007669"/>
    <property type="project" value="TreeGrafter"/>
</dbReference>
<dbReference type="CDD" id="cd07302">
    <property type="entry name" value="CHD"/>
    <property type="match status" value="1"/>
</dbReference>
<accession>A0AAD3HM33</accession>
<evidence type="ECO:0000313" key="12">
    <source>
        <dbReference type="Proteomes" id="UP001054857"/>
    </source>
</evidence>
<dbReference type="InterPro" id="IPR050401">
    <property type="entry name" value="Cyclic_nucleotide_synthase"/>
</dbReference>
<proteinExistence type="predicted"/>
<keyword evidence="4 8" id="KW-1133">Transmembrane helix</keyword>
<evidence type="ECO:0000256" key="5">
    <source>
        <dbReference type="ARBA" id="ARBA00023136"/>
    </source>
</evidence>
<dbReference type="PROSITE" id="PS50125">
    <property type="entry name" value="GUANYLATE_CYCLASE_2"/>
    <property type="match status" value="1"/>
</dbReference>
<dbReference type="GO" id="GO:0001653">
    <property type="term" value="F:peptide receptor activity"/>
    <property type="evidence" value="ECO:0007669"/>
    <property type="project" value="TreeGrafter"/>
</dbReference>
<dbReference type="InterPro" id="IPR001054">
    <property type="entry name" value="A/G_cyclase"/>
</dbReference>
<keyword evidence="12" id="KW-1185">Reference proteome</keyword>
<keyword evidence="2 8" id="KW-0812">Transmembrane</keyword>
<feature type="domain" description="CHASE" evidence="10">
    <location>
        <begin position="363"/>
        <end position="501"/>
    </location>
</feature>
<evidence type="ECO:0000313" key="11">
    <source>
        <dbReference type="EMBL" id="GFR45757.1"/>
    </source>
</evidence>
<dbReference type="InterPro" id="IPR029787">
    <property type="entry name" value="Nucleotide_cyclase"/>
</dbReference>
<name>A0AAD3HM33_9CHLO</name>
<keyword evidence="3" id="KW-0547">Nucleotide-binding</keyword>
<dbReference type="SMART" id="SM00044">
    <property type="entry name" value="CYCc"/>
    <property type="match status" value="1"/>
</dbReference>
<dbReference type="Gene3D" id="3.30.70.1230">
    <property type="entry name" value="Nucleotide cyclase"/>
    <property type="match status" value="1"/>
</dbReference>
<dbReference type="PANTHER" id="PTHR11920">
    <property type="entry name" value="GUANYLYL CYCLASE"/>
    <property type="match status" value="1"/>
</dbReference>
<evidence type="ECO:0000256" key="1">
    <source>
        <dbReference type="ARBA" id="ARBA00004370"/>
    </source>
</evidence>
<evidence type="ECO:0000256" key="7">
    <source>
        <dbReference type="SAM" id="MobiDB-lite"/>
    </source>
</evidence>
<dbReference type="Pfam" id="PF00211">
    <property type="entry name" value="Guanylate_cyc"/>
    <property type="match status" value="1"/>
</dbReference>
<feature type="compositionally biased region" description="Basic and acidic residues" evidence="7">
    <location>
        <begin position="801"/>
        <end position="810"/>
    </location>
</feature>
<dbReference type="PROSITE" id="PS50839">
    <property type="entry name" value="CHASE"/>
    <property type="match status" value="1"/>
</dbReference>
<dbReference type="AlphaFoldDB" id="A0AAD3HM33"/>
<feature type="compositionally biased region" description="Gly residues" evidence="7">
    <location>
        <begin position="984"/>
        <end position="1003"/>
    </location>
</feature>
<feature type="transmembrane region" description="Helical" evidence="8">
    <location>
        <begin position="546"/>
        <end position="570"/>
    </location>
</feature>